<comment type="caution">
    <text evidence="4">The sequence shown here is derived from an EMBL/GenBank/DDBJ whole genome shotgun (WGS) entry which is preliminary data.</text>
</comment>
<feature type="transmembrane region" description="Helical" evidence="2">
    <location>
        <begin position="38"/>
        <end position="57"/>
    </location>
</feature>
<feature type="compositionally biased region" description="Low complexity" evidence="1">
    <location>
        <begin position="87"/>
        <end position="106"/>
    </location>
</feature>
<feature type="domain" description="DUF1980" evidence="3">
    <location>
        <begin position="181"/>
        <end position="273"/>
    </location>
</feature>
<name>A0A4U5WV23_STRGB</name>
<dbReference type="InterPro" id="IPR015402">
    <property type="entry name" value="DUF1980"/>
</dbReference>
<evidence type="ECO:0000256" key="2">
    <source>
        <dbReference type="SAM" id="Phobius"/>
    </source>
</evidence>
<keyword evidence="2" id="KW-1133">Transmembrane helix</keyword>
<feature type="transmembrane region" description="Helical" evidence="2">
    <location>
        <begin position="116"/>
        <end position="135"/>
    </location>
</feature>
<dbReference type="EMBL" id="SZPR01000025">
    <property type="protein sequence ID" value="TKT06294.1"/>
    <property type="molecule type" value="Genomic_DNA"/>
</dbReference>
<gene>
    <name evidence="4" type="ORF">E4U92_28720</name>
</gene>
<dbReference type="Pfam" id="PF21537">
    <property type="entry name" value="DUF1980_C"/>
    <property type="match status" value="1"/>
</dbReference>
<accession>A0A4U5WV23</accession>
<feature type="compositionally biased region" description="Acidic residues" evidence="1">
    <location>
        <begin position="74"/>
        <end position="86"/>
    </location>
</feature>
<evidence type="ECO:0000313" key="5">
    <source>
        <dbReference type="Proteomes" id="UP000308632"/>
    </source>
</evidence>
<dbReference type="Proteomes" id="UP000308632">
    <property type="component" value="Unassembled WGS sequence"/>
</dbReference>
<feature type="compositionally biased region" description="Low complexity" evidence="1">
    <location>
        <begin position="61"/>
        <end position="73"/>
    </location>
</feature>
<reference evidence="4 5" key="1">
    <citation type="submission" date="2019-04" db="EMBL/GenBank/DDBJ databases">
        <title>Streptomyces lasaliensis sp.nov., an Actinomycete isolated from soil which produces the polyether antibiotic lasalocid.</title>
        <authorList>
            <person name="Erwin G."/>
            <person name="Haber C."/>
        </authorList>
    </citation>
    <scope>NUCLEOTIDE SEQUENCE [LARGE SCALE GENOMIC DNA]</scope>
    <source>
        <strain evidence="4 5">DSM 40089</strain>
    </source>
</reference>
<dbReference type="InterPro" id="IPR048447">
    <property type="entry name" value="DUF1980_C"/>
</dbReference>
<protein>
    <submittedName>
        <fullName evidence="4">TIGR03943 family protein</fullName>
    </submittedName>
</protein>
<keyword evidence="2" id="KW-0472">Membrane</keyword>
<dbReference type="NCBIfam" id="TIGR03943">
    <property type="entry name" value="TIGR03943 family putative permease subunit"/>
    <property type="match status" value="1"/>
</dbReference>
<evidence type="ECO:0000256" key="1">
    <source>
        <dbReference type="SAM" id="MobiDB-lite"/>
    </source>
</evidence>
<evidence type="ECO:0000313" key="4">
    <source>
        <dbReference type="EMBL" id="TKT06294.1"/>
    </source>
</evidence>
<evidence type="ECO:0000259" key="3">
    <source>
        <dbReference type="Pfam" id="PF21537"/>
    </source>
</evidence>
<sequence>MNRQAQSAVLFLLGAALWHAGTTDLYLRYVKAGLRPLLLAAAVVLVAAAVASVGYGWRAARRGAATGPGSGSESEYESEYEYEYESGPECGPQSGSESGSGRPAGSAGHGHHAPHVSWLLLLPLLALILVAPPALGSYSATRTGTALQQPLAYPALPATDPLRLSVVDYAGRAVYGRGRTLEGRRVQVTGFVAVDRAGTPYLVRMALNCCAADAQPVKIGLIGAIPPVLQPDTWLTVTGTYTPRTAKDPVNGGPIPFLRVTAATPVPVPHDPYDESWNT</sequence>
<organism evidence="4 5">
    <name type="scientific">Streptomyces galbus</name>
    <dbReference type="NCBI Taxonomy" id="33898"/>
    <lineage>
        <taxon>Bacteria</taxon>
        <taxon>Bacillati</taxon>
        <taxon>Actinomycetota</taxon>
        <taxon>Actinomycetes</taxon>
        <taxon>Kitasatosporales</taxon>
        <taxon>Streptomycetaceae</taxon>
        <taxon>Streptomyces</taxon>
    </lineage>
</organism>
<keyword evidence="2" id="KW-0812">Transmembrane</keyword>
<dbReference type="RefSeq" id="WP_137303333.1">
    <property type="nucleotide sequence ID" value="NZ_BMVD01000012.1"/>
</dbReference>
<feature type="region of interest" description="Disordered" evidence="1">
    <location>
        <begin position="61"/>
        <end position="108"/>
    </location>
</feature>
<dbReference type="AlphaFoldDB" id="A0A4U5WV23"/>
<proteinExistence type="predicted"/>